<evidence type="ECO:0000256" key="2">
    <source>
        <dbReference type="ARBA" id="ARBA00007261"/>
    </source>
</evidence>
<dbReference type="GO" id="GO:0046872">
    <property type="term" value="F:metal ion binding"/>
    <property type="evidence" value="ECO:0007669"/>
    <property type="project" value="UniProtKB-KW"/>
</dbReference>
<evidence type="ECO:0000256" key="3">
    <source>
        <dbReference type="ARBA" id="ARBA00022670"/>
    </source>
</evidence>
<evidence type="ECO:0000259" key="9">
    <source>
        <dbReference type="Pfam" id="PF00675"/>
    </source>
</evidence>
<feature type="domain" description="Peptidase M16 C-terminal" evidence="10">
    <location>
        <begin position="214"/>
        <end position="397"/>
    </location>
</feature>
<keyword evidence="4" id="KW-0479">Metal-binding</keyword>
<sequence length="956" mass="109410">MHKLIPMICLFLLTFGWAEIRAQEMDMADDLSLTNPIPMTDKVIKGKLDNGLTYYIRQNSKPENRVELRLAVNAGSLLEEDSQLGLAHFLEHMAFNGTENFEKNELVSVLQSAGVRFGAHLNAYTSFDETVYMLRLPTADTTMDKGLQILEDWAGGLTLDEEEIDKERGVVIEEWRIGQGAQQRMRDEYFPKLLYGSRYAERLPIGTKEILESFDYATLKQFYQDWYRPDLMALVVVGDVDPQQMEQQIKDRFSELENPAQEKERTVYDIPYHEDTKVSVVTDPEATFNQIILFYKDEEDAKPQEKIQDYREGVVESLFTGMLNERLSELTRQANPPFMNAAAYHGTVLRTKEAYQLFAYVPENGIEQGIKTLLEQNEKVRQFGFTQTELDRYKKQMLTQYERAYNEREKTESDRYASEYVRNFLEDEPIPGIAFEYEFMQEYLPNITLEEVNQLADEWIKSENRVAVVMAPEKEGIEVPTEDEVRAILEEMEGAEVTAYEDEAVAGSLMETPPEPGEVTEEKTLDAIGVTELTLSNGVKVVLKPTDFKDDEIIMTASSPGGHSLYDLETYYSAVNADGIVAQSGIKDFSETALEKYLSDKNARVSPYIGTLTEGFSGNSTPKDLETLLQLTNLYFTAPRQDQEAFQSFISKNKSIYANLLSNPQYYYQDKLSRILSQDNPRGGGFPTQEDWDKVDFEESFEVYNDRFADASDFTFFFVGNFDVEEIKPMLTQYLGSLPATDREETWKDIGVRPPSGVVDEEVHKGTDPKSMVNITFTGELEYNREEAYQLQSLVQALNIKLIEEIREKKSGVYGISASADASKYPYEHYEITVGFPCGPENVEDLTEAVFEEIKKMKENGPTAADLQKVKETQRRDMETNLEDNRYWLRSLQQAYFLDQDPQKIVEYEEPIQSLTAEQLKNTANKYFNFDSYVRVVLLPEEGAASEEEKPNGSGQ</sequence>
<evidence type="ECO:0000256" key="4">
    <source>
        <dbReference type="ARBA" id="ARBA00022723"/>
    </source>
</evidence>
<dbReference type="InterPro" id="IPR011249">
    <property type="entry name" value="Metalloenz_LuxS/M16"/>
</dbReference>
<evidence type="ECO:0000256" key="6">
    <source>
        <dbReference type="ARBA" id="ARBA00022833"/>
    </source>
</evidence>
<proteinExistence type="inferred from homology"/>
<dbReference type="EMBL" id="CP120682">
    <property type="protein sequence ID" value="WKN36807.1"/>
    <property type="molecule type" value="Genomic_DNA"/>
</dbReference>
<evidence type="ECO:0000259" key="10">
    <source>
        <dbReference type="Pfam" id="PF05193"/>
    </source>
</evidence>
<comment type="cofactor">
    <cofactor evidence="1">
        <name>Zn(2+)</name>
        <dbReference type="ChEBI" id="CHEBI:29105"/>
    </cofactor>
</comment>
<dbReference type="PANTHER" id="PTHR43690">
    <property type="entry name" value="NARDILYSIN"/>
    <property type="match status" value="1"/>
</dbReference>
<evidence type="ECO:0000256" key="5">
    <source>
        <dbReference type="ARBA" id="ARBA00022801"/>
    </source>
</evidence>
<dbReference type="Pfam" id="PF05193">
    <property type="entry name" value="Peptidase_M16_C"/>
    <property type="match status" value="2"/>
</dbReference>
<dbReference type="InterPro" id="IPR001431">
    <property type="entry name" value="Pept_M16_Zn_BS"/>
</dbReference>
<name>A0AA49JIT9_9BACT</name>
<reference evidence="11" key="2">
    <citation type="journal article" date="2024" name="Antonie Van Leeuwenhoek">
        <title>Roseihalotalea indica gen. nov., sp. nov., a halophilic Bacteroidetes from mesopelagic Southwest Indian Ocean with higher carbohydrate metabolic potential.</title>
        <authorList>
            <person name="Chen B."/>
            <person name="Zhang M."/>
            <person name="Lin D."/>
            <person name="Ye J."/>
            <person name="Tang K."/>
        </authorList>
    </citation>
    <scope>NUCLEOTIDE SEQUENCE</scope>
    <source>
        <strain evidence="11">TK19036</strain>
    </source>
</reference>
<gene>
    <name evidence="11" type="ORF">K4G66_31060</name>
</gene>
<keyword evidence="3" id="KW-0645">Protease</keyword>
<accession>A0AA49JIT9</accession>
<dbReference type="InterPro" id="IPR007863">
    <property type="entry name" value="Peptidase_M16_C"/>
</dbReference>
<evidence type="ECO:0000256" key="7">
    <source>
        <dbReference type="ARBA" id="ARBA00023049"/>
    </source>
</evidence>
<dbReference type="GO" id="GO:0004222">
    <property type="term" value="F:metalloendopeptidase activity"/>
    <property type="evidence" value="ECO:0007669"/>
    <property type="project" value="InterPro"/>
</dbReference>
<feature type="domain" description="Peptidase M16 C-terminal" evidence="10">
    <location>
        <begin position="708"/>
        <end position="872"/>
    </location>
</feature>
<dbReference type="InterPro" id="IPR011765">
    <property type="entry name" value="Pept_M16_N"/>
</dbReference>
<evidence type="ECO:0000256" key="1">
    <source>
        <dbReference type="ARBA" id="ARBA00001947"/>
    </source>
</evidence>
<dbReference type="AlphaFoldDB" id="A0AA49JIT9"/>
<comment type="similarity">
    <text evidence="2 8">Belongs to the peptidase M16 family.</text>
</comment>
<dbReference type="GO" id="GO:0006508">
    <property type="term" value="P:proteolysis"/>
    <property type="evidence" value="ECO:0007669"/>
    <property type="project" value="UniProtKB-KW"/>
</dbReference>
<feature type="domain" description="Peptidase M16 N-terminal" evidence="9">
    <location>
        <begin position="58"/>
        <end position="176"/>
    </location>
</feature>
<evidence type="ECO:0000256" key="8">
    <source>
        <dbReference type="RuleBase" id="RU004447"/>
    </source>
</evidence>
<reference evidence="11" key="1">
    <citation type="journal article" date="2023" name="Comput. Struct. Biotechnol. J.">
        <title>Discovery of a novel marine Bacteroidetes with a rich repertoire of carbohydrate-active enzymes.</title>
        <authorList>
            <person name="Chen B."/>
            <person name="Liu G."/>
            <person name="Chen Q."/>
            <person name="Wang H."/>
            <person name="Liu L."/>
            <person name="Tang K."/>
        </authorList>
    </citation>
    <scope>NUCLEOTIDE SEQUENCE</scope>
    <source>
        <strain evidence="11">TK19036</strain>
    </source>
</reference>
<evidence type="ECO:0000313" key="11">
    <source>
        <dbReference type="EMBL" id="WKN36807.1"/>
    </source>
</evidence>
<dbReference type="PANTHER" id="PTHR43690:SF34">
    <property type="entry name" value="ZINC PROTEASE PQQL-LIKE"/>
    <property type="match status" value="1"/>
</dbReference>
<keyword evidence="7" id="KW-0482">Metalloprotease</keyword>
<dbReference type="InterPro" id="IPR050626">
    <property type="entry name" value="Peptidase_M16"/>
</dbReference>
<dbReference type="PROSITE" id="PS00143">
    <property type="entry name" value="INSULINASE"/>
    <property type="match status" value="1"/>
</dbReference>
<dbReference type="Gene3D" id="3.30.830.10">
    <property type="entry name" value="Metalloenzyme, LuxS/M16 peptidase-like"/>
    <property type="match status" value="4"/>
</dbReference>
<protein>
    <submittedName>
        <fullName evidence="11">Insulinase family protein</fullName>
    </submittedName>
</protein>
<dbReference type="Pfam" id="PF00675">
    <property type="entry name" value="Peptidase_M16"/>
    <property type="match status" value="1"/>
</dbReference>
<keyword evidence="5" id="KW-0378">Hydrolase</keyword>
<dbReference type="SUPFAM" id="SSF63411">
    <property type="entry name" value="LuxS/MPP-like metallohydrolase"/>
    <property type="match status" value="4"/>
</dbReference>
<keyword evidence="6" id="KW-0862">Zinc</keyword>
<organism evidence="11">
    <name type="scientific">Roseihalotalea indica</name>
    <dbReference type="NCBI Taxonomy" id="2867963"/>
    <lineage>
        <taxon>Bacteria</taxon>
        <taxon>Pseudomonadati</taxon>
        <taxon>Bacteroidota</taxon>
        <taxon>Cytophagia</taxon>
        <taxon>Cytophagales</taxon>
        <taxon>Catalimonadaceae</taxon>
        <taxon>Roseihalotalea</taxon>
    </lineage>
</organism>